<dbReference type="EMBL" id="JWJG01000028">
    <property type="protein sequence ID" value="KIF82881.1"/>
    <property type="molecule type" value="Genomic_DNA"/>
</dbReference>
<organism evidence="1 2">
    <name type="scientific">Noviherbaspirillum autotrophicum</name>
    <dbReference type="NCBI Taxonomy" id="709839"/>
    <lineage>
        <taxon>Bacteria</taxon>
        <taxon>Pseudomonadati</taxon>
        <taxon>Pseudomonadota</taxon>
        <taxon>Betaproteobacteria</taxon>
        <taxon>Burkholderiales</taxon>
        <taxon>Oxalobacteraceae</taxon>
        <taxon>Noviherbaspirillum</taxon>
    </lineage>
</organism>
<evidence type="ECO:0000313" key="1">
    <source>
        <dbReference type="EMBL" id="KIF82881.1"/>
    </source>
</evidence>
<gene>
    <name evidence="1" type="ORF">TSA66_21915</name>
</gene>
<name>A0A0C2BY02_9BURK</name>
<reference evidence="1 2" key="1">
    <citation type="submission" date="2014-12" db="EMBL/GenBank/DDBJ databases">
        <title>Denitrispirillum autotrophicum gen. nov., sp. nov., Denitrifying, Facultatively Autotrophic Bacteria Isolated from Rice Paddy Soil.</title>
        <authorList>
            <person name="Ishii S."/>
            <person name="Ashida N."/>
            <person name="Ohno H."/>
            <person name="Otsuka S."/>
            <person name="Yokota A."/>
            <person name="Senoo K."/>
        </authorList>
    </citation>
    <scope>NUCLEOTIDE SEQUENCE [LARGE SCALE GENOMIC DNA]</scope>
    <source>
        <strain evidence="1 2">TSA66</strain>
    </source>
</reference>
<accession>A0A0C2BY02</accession>
<dbReference type="Proteomes" id="UP000031572">
    <property type="component" value="Unassembled WGS sequence"/>
</dbReference>
<proteinExistence type="predicted"/>
<dbReference type="AlphaFoldDB" id="A0A0C2BY02"/>
<keyword evidence="2" id="KW-1185">Reference proteome</keyword>
<evidence type="ECO:0000313" key="2">
    <source>
        <dbReference type="Proteomes" id="UP000031572"/>
    </source>
</evidence>
<comment type="caution">
    <text evidence="1">The sequence shown here is derived from an EMBL/GenBank/DDBJ whole genome shotgun (WGS) entry which is preliminary data.</text>
</comment>
<dbReference type="STRING" id="709839.TSA66_21915"/>
<protein>
    <submittedName>
        <fullName evidence="1">Uncharacterized protein</fullName>
    </submittedName>
</protein>
<sequence>MRGRFLTLLEESGEATPELKALLDCDVPVTYQVWISRLKSTTPRLDRRWQEFRRDSILRLFESRLIGLAVQGDRIEELKLQLLRDFEQTRAGKLEAEPAAVLDTGDVSSGGQKEAKEKHARELLRAVVDRMTMEQMQGVNIPFSIVLELIKHLPQ</sequence>